<evidence type="ECO:0000313" key="1">
    <source>
        <dbReference type="EMBL" id="MBP0440781.1"/>
    </source>
</evidence>
<evidence type="ECO:0000313" key="2">
    <source>
        <dbReference type="Proteomes" id="UP000666240"/>
    </source>
</evidence>
<sequence length="221" mass="24492">MSDDPETARQIAELAADTRPLLVLDVDDVLLEFLRVFPNFLDQQGFELKLRTFKLTGNIIDKVTREEAPVAKVREMIDDFFGNQADWQPLTEGAADALASFGDAAEIVLLTAMPHKHRDARRLHLDALGLPYPLLTTEAPKGPAVRRLRGQTDRAVAFVDDIPHNLVSVRRAVPDAHVFHMMGDDEVRALLDPLEEGMHHVASWADAAPRIAEALGIPRGN</sequence>
<keyword evidence="2" id="KW-1185">Reference proteome</keyword>
<evidence type="ECO:0008006" key="3">
    <source>
        <dbReference type="Google" id="ProtNLM"/>
    </source>
</evidence>
<dbReference type="SUPFAM" id="SSF56784">
    <property type="entry name" value="HAD-like"/>
    <property type="match status" value="1"/>
</dbReference>
<dbReference type="RefSeq" id="WP_209336813.1">
    <property type="nucleotide sequence ID" value="NZ_JAGIYY010000009.1"/>
</dbReference>
<gene>
    <name evidence="1" type="ORF">J5Y06_19200</name>
</gene>
<organism evidence="1 2">
    <name type="scientific">Tianweitania sediminis</name>
    <dbReference type="NCBI Taxonomy" id="1502156"/>
    <lineage>
        <taxon>Bacteria</taxon>
        <taxon>Pseudomonadati</taxon>
        <taxon>Pseudomonadota</taxon>
        <taxon>Alphaproteobacteria</taxon>
        <taxon>Hyphomicrobiales</taxon>
        <taxon>Phyllobacteriaceae</taxon>
        <taxon>Tianweitania</taxon>
    </lineage>
</organism>
<dbReference type="EMBL" id="JAGIYY010000009">
    <property type="protein sequence ID" value="MBP0440781.1"/>
    <property type="molecule type" value="Genomic_DNA"/>
</dbReference>
<dbReference type="AlphaFoldDB" id="A0A8J7RPG1"/>
<accession>A0A8J7RPG1</accession>
<reference evidence="1" key="1">
    <citation type="submission" date="2021-03" db="EMBL/GenBank/DDBJ databases">
        <title>Genome sequencing and assembly of Tianweitania sediminis.</title>
        <authorList>
            <person name="Chhetri G."/>
        </authorList>
    </citation>
    <scope>NUCLEOTIDE SEQUENCE</scope>
    <source>
        <strain evidence="1">Z8</strain>
    </source>
</reference>
<name>A0A8J7RPG1_9HYPH</name>
<dbReference type="Proteomes" id="UP000666240">
    <property type="component" value="Unassembled WGS sequence"/>
</dbReference>
<comment type="caution">
    <text evidence="1">The sequence shown here is derived from an EMBL/GenBank/DDBJ whole genome shotgun (WGS) entry which is preliminary data.</text>
</comment>
<protein>
    <recommendedName>
        <fullName evidence="3">HAD family hydrolase</fullName>
    </recommendedName>
</protein>
<dbReference type="InterPro" id="IPR036412">
    <property type="entry name" value="HAD-like_sf"/>
</dbReference>
<proteinExistence type="predicted"/>